<keyword evidence="2" id="KW-1185">Reference proteome</keyword>
<name>A0ABU0HET5_9HYPH</name>
<dbReference type="InterPro" id="IPR011067">
    <property type="entry name" value="Plasmid_toxin/cell-grow_inhib"/>
</dbReference>
<dbReference type="Gene3D" id="2.30.30.110">
    <property type="match status" value="1"/>
</dbReference>
<comment type="caution">
    <text evidence="1">The sequence shown here is derived from an EMBL/GenBank/DDBJ whole genome shotgun (WGS) entry which is preliminary data.</text>
</comment>
<protein>
    <submittedName>
        <fullName evidence="1">mRNA interferase MazF</fullName>
        <ecNumber evidence="1">3.1.-.-</ecNumber>
    </submittedName>
</protein>
<sequence length="109" mass="11711">MSRGEVWTVAGGPDYASKPRPVVILQSDAFAAIDSVTICPITSNLADAAFVRLLIEPSAENGLRTPSDLMVDKITTVPRSKLGKRIGRLGENEMKRLGEAVVEFLALSI</sequence>
<dbReference type="Proteomes" id="UP001241603">
    <property type="component" value="Unassembled WGS sequence"/>
</dbReference>
<dbReference type="PANTHER" id="PTHR33988:SF2">
    <property type="entry name" value="ENDORIBONUCLEASE MAZF"/>
    <property type="match status" value="1"/>
</dbReference>
<dbReference type="EMBL" id="JAUSVO010000007">
    <property type="protein sequence ID" value="MDQ0440021.1"/>
    <property type="molecule type" value="Genomic_DNA"/>
</dbReference>
<reference evidence="1 2" key="1">
    <citation type="submission" date="2023-07" db="EMBL/GenBank/DDBJ databases">
        <title>Genomic Encyclopedia of Type Strains, Phase IV (KMG-IV): sequencing the most valuable type-strain genomes for metagenomic binning, comparative biology and taxonomic classification.</title>
        <authorList>
            <person name="Goeker M."/>
        </authorList>
    </citation>
    <scope>NUCLEOTIDE SEQUENCE [LARGE SCALE GENOMIC DNA]</scope>
    <source>
        <strain evidence="1 2">B6-8</strain>
    </source>
</reference>
<dbReference type="GO" id="GO:0016787">
    <property type="term" value="F:hydrolase activity"/>
    <property type="evidence" value="ECO:0007669"/>
    <property type="project" value="UniProtKB-KW"/>
</dbReference>
<dbReference type="RefSeq" id="WP_266350905.1">
    <property type="nucleotide sequence ID" value="NZ_JAPKNG010000007.1"/>
</dbReference>
<proteinExistence type="predicted"/>
<dbReference type="EC" id="3.1.-.-" evidence="1"/>
<dbReference type="InterPro" id="IPR003477">
    <property type="entry name" value="PemK-like"/>
</dbReference>
<dbReference type="PANTHER" id="PTHR33988">
    <property type="entry name" value="ENDORIBONUCLEASE MAZF-RELATED"/>
    <property type="match status" value="1"/>
</dbReference>
<keyword evidence="1" id="KW-0378">Hydrolase</keyword>
<dbReference type="Pfam" id="PF02452">
    <property type="entry name" value="PemK_toxin"/>
    <property type="match status" value="1"/>
</dbReference>
<organism evidence="1 2">
    <name type="scientific">Kaistia dalseonensis</name>
    <dbReference type="NCBI Taxonomy" id="410840"/>
    <lineage>
        <taxon>Bacteria</taxon>
        <taxon>Pseudomonadati</taxon>
        <taxon>Pseudomonadota</taxon>
        <taxon>Alphaproteobacteria</taxon>
        <taxon>Hyphomicrobiales</taxon>
        <taxon>Kaistiaceae</taxon>
        <taxon>Kaistia</taxon>
    </lineage>
</organism>
<accession>A0ABU0HET5</accession>
<gene>
    <name evidence="1" type="ORF">QO014_004434</name>
</gene>
<evidence type="ECO:0000313" key="2">
    <source>
        <dbReference type="Proteomes" id="UP001241603"/>
    </source>
</evidence>
<evidence type="ECO:0000313" key="1">
    <source>
        <dbReference type="EMBL" id="MDQ0440021.1"/>
    </source>
</evidence>
<dbReference type="SUPFAM" id="SSF50118">
    <property type="entry name" value="Cell growth inhibitor/plasmid maintenance toxic component"/>
    <property type="match status" value="1"/>
</dbReference>